<sequence length="273" mass="30869">MFNYRLFGNILNGILRKLVAALRLTSASLCVRHIHKMKVFLFSLTLVLIFSVDIQARPEIGSWLLGGSVLHIYEDETYYIEPNIAGGGACRGQVRKEKYRFKLFRNQCEEYPMSGNFSKPSSEIIMNCFVQETSKDLMALAYLVCHGHKRYPSISRVVPAGSIRKAYGVSVRILKGRAKIPVSGVLFTRPSESASKSPMERFNMNDGTTSVTAFLPEGYDLGCVAVSTEEYTQKGEKGKWYYVSAYDEFPSYALHHYGWFFSSVELICSIPRE</sequence>
<keyword evidence="2" id="KW-1185">Reference proteome</keyword>
<dbReference type="EMBL" id="CP015217">
    <property type="protein sequence ID" value="AOP33614.1"/>
    <property type="molecule type" value="Genomic_DNA"/>
</dbReference>
<dbReference type="KEGG" id="laj:A0128_06990"/>
<evidence type="ECO:0000313" key="2">
    <source>
        <dbReference type="Proteomes" id="UP000094197"/>
    </source>
</evidence>
<reference evidence="1 2" key="1">
    <citation type="submission" date="2016-04" db="EMBL/GenBank/DDBJ databases">
        <title>Complete genome seqeunce of Leptospira alstonii serovar Room22.</title>
        <authorList>
            <person name="Nally J.E."/>
            <person name="Bayles D.O."/>
            <person name="Hurley D."/>
            <person name="Fanning S."/>
            <person name="McMahon B.J."/>
            <person name="Arent Z."/>
        </authorList>
    </citation>
    <scope>NUCLEOTIDE SEQUENCE [LARGE SCALE GENOMIC DNA]</scope>
    <source>
        <strain evidence="1 2">GWTS #1</strain>
    </source>
</reference>
<dbReference type="RefSeq" id="WP_069606850.1">
    <property type="nucleotide sequence ID" value="NZ_CP015217.1"/>
</dbReference>
<dbReference type="Proteomes" id="UP000094197">
    <property type="component" value="Chromosome 1"/>
</dbReference>
<protein>
    <submittedName>
        <fullName evidence="1">Uncharacterized protein</fullName>
    </submittedName>
</protein>
<evidence type="ECO:0000313" key="1">
    <source>
        <dbReference type="EMBL" id="AOP33614.1"/>
    </source>
</evidence>
<name>A0A1D7UVP6_9LEPT</name>
<dbReference type="AlphaFoldDB" id="A0A1D7UVP6"/>
<organism evidence="1 2">
    <name type="scientific">Leptospira tipperaryensis</name>
    <dbReference type="NCBI Taxonomy" id="2564040"/>
    <lineage>
        <taxon>Bacteria</taxon>
        <taxon>Pseudomonadati</taxon>
        <taxon>Spirochaetota</taxon>
        <taxon>Spirochaetia</taxon>
        <taxon>Leptospirales</taxon>
        <taxon>Leptospiraceae</taxon>
        <taxon>Leptospira</taxon>
    </lineage>
</organism>
<accession>A0A1D7UVP6</accession>
<gene>
    <name evidence="1" type="ORF">A0128_06990</name>
</gene>
<proteinExistence type="predicted"/>